<proteinExistence type="predicted"/>
<reference evidence="1" key="1">
    <citation type="journal article" date="2020" name="New Phytol.">
        <title>Comparative genomics reveals dynamic genome evolution in host specialist ectomycorrhizal fungi.</title>
        <authorList>
            <person name="Lofgren L.A."/>
            <person name="Nguyen N.H."/>
            <person name="Vilgalys R."/>
            <person name="Ruytinx J."/>
            <person name="Liao H.L."/>
            <person name="Branco S."/>
            <person name="Kuo A."/>
            <person name="LaButti K."/>
            <person name="Lipzen A."/>
            <person name="Andreopoulos W."/>
            <person name="Pangilinan J."/>
            <person name="Riley R."/>
            <person name="Hundley H."/>
            <person name="Na H."/>
            <person name="Barry K."/>
            <person name="Grigoriev I.V."/>
            <person name="Stajich J.E."/>
            <person name="Kennedy P.G."/>
        </authorList>
    </citation>
    <scope>NUCLEOTIDE SEQUENCE</scope>
    <source>
        <strain evidence="1">MN1</strain>
    </source>
</reference>
<dbReference type="GeneID" id="64637943"/>
<evidence type="ECO:0000313" key="1">
    <source>
        <dbReference type="EMBL" id="KAG1807817.1"/>
    </source>
</evidence>
<accession>A0A9P7E0U8</accession>
<dbReference type="AlphaFoldDB" id="A0A9P7E0U8"/>
<name>A0A9P7E0U8_9AGAM</name>
<sequence>MFGVRALCTAARAGTCRSDSQFTTLWLASVVLASPIVGQTLPICQVVNINICSSWIGQVQNPPTTVFIHDCTLQAGVSSRRGFRTSRLMAKWSTDLKSVPA</sequence>
<keyword evidence="2" id="KW-1185">Reference proteome</keyword>
<comment type="caution">
    <text evidence="1">The sequence shown here is derived from an EMBL/GenBank/DDBJ whole genome shotgun (WGS) entry which is preliminary data.</text>
</comment>
<dbReference type="RefSeq" id="XP_041188275.1">
    <property type="nucleotide sequence ID" value="XM_041343927.1"/>
</dbReference>
<protein>
    <submittedName>
        <fullName evidence="1">Uncharacterized protein</fullName>
    </submittedName>
</protein>
<gene>
    <name evidence="1" type="ORF">BJ212DRAFT_727480</name>
</gene>
<dbReference type="EMBL" id="JABBWG010000041">
    <property type="protein sequence ID" value="KAG1807817.1"/>
    <property type="molecule type" value="Genomic_DNA"/>
</dbReference>
<evidence type="ECO:0000313" key="2">
    <source>
        <dbReference type="Proteomes" id="UP000807769"/>
    </source>
</evidence>
<dbReference type="Proteomes" id="UP000807769">
    <property type="component" value="Unassembled WGS sequence"/>
</dbReference>
<organism evidence="1 2">
    <name type="scientific">Suillus subaureus</name>
    <dbReference type="NCBI Taxonomy" id="48587"/>
    <lineage>
        <taxon>Eukaryota</taxon>
        <taxon>Fungi</taxon>
        <taxon>Dikarya</taxon>
        <taxon>Basidiomycota</taxon>
        <taxon>Agaricomycotina</taxon>
        <taxon>Agaricomycetes</taxon>
        <taxon>Agaricomycetidae</taxon>
        <taxon>Boletales</taxon>
        <taxon>Suillineae</taxon>
        <taxon>Suillaceae</taxon>
        <taxon>Suillus</taxon>
    </lineage>
</organism>